<protein>
    <submittedName>
        <fullName evidence="1">Uncharacterized protein</fullName>
    </submittedName>
</protein>
<dbReference type="Proteomes" id="UP000231436">
    <property type="component" value="Unassembled WGS sequence"/>
</dbReference>
<comment type="caution">
    <text evidence="1">The sequence shown here is derived from an EMBL/GenBank/DDBJ whole genome shotgun (WGS) entry which is preliminary data.</text>
</comment>
<gene>
    <name evidence="1" type="ORF">COV05_00910</name>
</gene>
<reference evidence="2" key="1">
    <citation type="submission" date="2017-09" db="EMBL/GenBank/DDBJ databases">
        <title>Depth-based differentiation of microbial function through sediment-hosted aquifers and enrichment of novel symbionts in the deep terrestrial subsurface.</title>
        <authorList>
            <person name="Probst A.J."/>
            <person name="Ladd B."/>
            <person name="Jarett J.K."/>
            <person name="Geller-Mcgrath D.E."/>
            <person name="Sieber C.M.K."/>
            <person name="Emerson J.B."/>
            <person name="Anantharaman K."/>
            <person name="Thomas B.C."/>
            <person name="Malmstrom R."/>
            <person name="Stieglmeier M."/>
            <person name="Klingl A."/>
            <person name="Woyke T."/>
            <person name="Ryan C.M."/>
            <person name="Banfield J.F."/>
        </authorList>
    </citation>
    <scope>NUCLEOTIDE SEQUENCE [LARGE SCALE GENOMIC DNA]</scope>
</reference>
<organism evidence="1 2">
    <name type="scientific">Candidatus Uhrbacteria bacterium CG10_big_fil_rev_8_21_14_0_10_48_16</name>
    <dbReference type="NCBI Taxonomy" id="1975038"/>
    <lineage>
        <taxon>Bacteria</taxon>
        <taxon>Candidatus Uhriibacteriota</taxon>
    </lineage>
</organism>
<evidence type="ECO:0000313" key="1">
    <source>
        <dbReference type="EMBL" id="PJE77156.1"/>
    </source>
</evidence>
<proteinExistence type="predicted"/>
<dbReference type="EMBL" id="PFEU01000006">
    <property type="protein sequence ID" value="PJE77156.1"/>
    <property type="molecule type" value="Genomic_DNA"/>
</dbReference>
<dbReference type="AlphaFoldDB" id="A0A2M8LIC6"/>
<accession>A0A2M8LIC6</accession>
<name>A0A2M8LIC6_9BACT</name>
<sequence length="217" mass="23638">MNDQVSSTVATLEDDDVECSDIIPCSGDFVCDDGQCVGLTECTADSECGMENYCDKGSCTSLPEVRSETFHSEHGDFDYTLSWNTGLIRLTETSELLSSDNAPSFVISGGGTISVATGWIDSPGYSMDMFINDIYYGGDRVWPTKQPTPTNAGSESLIYYFTPEYDGSCLVNYAVIKGLNEALTIRLEDCDDNDMRSGQAFGDLVSDAKLIMTNDRL</sequence>
<evidence type="ECO:0000313" key="2">
    <source>
        <dbReference type="Proteomes" id="UP000231436"/>
    </source>
</evidence>